<gene>
    <name evidence="1" type="ORF">GCM10022226_79050</name>
</gene>
<evidence type="ECO:0000313" key="2">
    <source>
        <dbReference type="Proteomes" id="UP001500888"/>
    </source>
</evidence>
<evidence type="ECO:0000313" key="1">
    <source>
        <dbReference type="EMBL" id="GAA3844140.1"/>
    </source>
</evidence>
<protein>
    <recommendedName>
        <fullName evidence="3">UDP-glucose 4-epimerase</fullName>
    </recommendedName>
</protein>
<evidence type="ECO:0008006" key="3">
    <source>
        <dbReference type="Google" id="ProtNLM"/>
    </source>
</evidence>
<dbReference type="SUPFAM" id="SSF51735">
    <property type="entry name" value="NAD(P)-binding Rossmann-fold domains"/>
    <property type="match status" value="1"/>
</dbReference>
<dbReference type="InterPro" id="IPR036291">
    <property type="entry name" value="NAD(P)-bd_dom_sf"/>
</dbReference>
<sequence length="95" mass="10179">MTIAAGSTYLPNCVINIGAGGKATLREVVEYARQLTHHEIPIHTEGARNGDVPATCAARSTARRLLGWTPTTDLVTGMASQLNWLTDRSMSTTPI</sequence>
<dbReference type="Proteomes" id="UP001500888">
    <property type="component" value="Unassembled WGS sequence"/>
</dbReference>
<dbReference type="Gene3D" id="3.40.50.720">
    <property type="entry name" value="NAD(P)-binding Rossmann-like Domain"/>
    <property type="match status" value="1"/>
</dbReference>
<accession>A0ABP7JG08</accession>
<comment type="caution">
    <text evidence="1">The sequence shown here is derived from an EMBL/GenBank/DDBJ whole genome shotgun (WGS) entry which is preliminary data.</text>
</comment>
<dbReference type="Gene3D" id="3.90.25.10">
    <property type="entry name" value="UDP-galactose 4-epimerase, domain 1"/>
    <property type="match status" value="1"/>
</dbReference>
<name>A0ABP7JG08_9ACTN</name>
<dbReference type="RefSeq" id="WP_344952868.1">
    <property type="nucleotide sequence ID" value="NZ_BAAAZR010000059.1"/>
</dbReference>
<reference evidence="2" key="1">
    <citation type="journal article" date="2019" name="Int. J. Syst. Evol. Microbiol.">
        <title>The Global Catalogue of Microorganisms (GCM) 10K type strain sequencing project: providing services to taxonomists for standard genome sequencing and annotation.</title>
        <authorList>
            <consortium name="The Broad Institute Genomics Platform"/>
            <consortium name="The Broad Institute Genome Sequencing Center for Infectious Disease"/>
            <person name="Wu L."/>
            <person name="Ma J."/>
        </authorList>
    </citation>
    <scope>NUCLEOTIDE SEQUENCE [LARGE SCALE GENOMIC DNA]</scope>
    <source>
        <strain evidence="2">JCM 16908</strain>
    </source>
</reference>
<proteinExistence type="predicted"/>
<organism evidence="1 2">
    <name type="scientific">Sphaerisporangium flaviroseum</name>
    <dbReference type="NCBI Taxonomy" id="509199"/>
    <lineage>
        <taxon>Bacteria</taxon>
        <taxon>Bacillati</taxon>
        <taxon>Actinomycetota</taxon>
        <taxon>Actinomycetes</taxon>
        <taxon>Streptosporangiales</taxon>
        <taxon>Streptosporangiaceae</taxon>
        <taxon>Sphaerisporangium</taxon>
    </lineage>
</organism>
<dbReference type="EMBL" id="BAAAZR010000059">
    <property type="protein sequence ID" value="GAA3844140.1"/>
    <property type="molecule type" value="Genomic_DNA"/>
</dbReference>
<keyword evidence="2" id="KW-1185">Reference proteome</keyword>